<evidence type="ECO:0000313" key="1">
    <source>
        <dbReference type="EMBL" id="KAK6167175.1"/>
    </source>
</evidence>
<sequence length="237" mass="26028">MREAIKSQLADTIGQMCPSFKQTKKQHLPSLMVGPSSIESNGKRKCRSILYVSYIVYVDLVKQNVGPVVVFDGYGNGPSTKDGAHQRRTRGVVGYKISGFMGTKVLTTTKERFLSNETNKNNFIILLKTHLESQGIRTRRASGDADCLISQTGVDLSATCPTVVIGEDTDLLVILCYRANRLGTPTGRLFLRNINCGTLAIYAWPLVNIFVQDNPSSMQLLDVIPHLVCSASGRGHH</sequence>
<dbReference type="SUPFAM" id="SSF88723">
    <property type="entry name" value="PIN domain-like"/>
    <property type="match status" value="1"/>
</dbReference>
<evidence type="ECO:0000313" key="2">
    <source>
        <dbReference type="Proteomes" id="UP001347796"/>
    </source>
</evidence>
<dbReference type="AlphaFoldDB" id="A0AAN8IWG7"/>
<gene>
    <name evidence="1" type="ORF">SNE40_021270</name>
</gene>
<organism evidence="1 2">
    <name type="scientific">Patella caerulea</name>
    <name type="common">Rayed Mediterranean limpet</name>
    <dbReference type="NCBI Taxonomy" id="87958"/>
    <lineage>
        <taxon>Eukaryota</taxon>
        <taxon>Metazoa</taxon>
        <taxon>Spiralia</taxon>
        <taxon>Lophotrochozoa</taxon>
        <taxon>Mollusca</taxon>
        <taxon>Gastropoda</taxon>
        <taxon>Patellogastropoda</taxon>
        <taxon>Patelloidea</taxon>
        <taxon>Patellidae</taxon>
        <taxon>Patella</taxon>
    </lineage>
</organism>
<protein>
    <submittedName>
        <fullName evidence="1">Uncharacterized protein</fullName>
    </submittedName>
</protein>
<proteinExistence type="predicted"/>
<keyword evidence="2" id="KW-1185">Reference proteome</keyword>
<reference evidence="1 2" key="1">
    <citation type="submission" date="2024-01" db="EMBL/GenBank/DDBJ databases">
        <title>The genome of the rayed Mediterranean limpet Patella caerulea (Linnaeus, 1758).</title>
        <authorList>
            <person name="Anh-Thu Weber A."/>
            <person name="Halstead-Nussloch G."/>
        </authorList>
    </citation>
    <scope>NUCLEOTIDE SEQUENCE [LARGE SCALE GENOMIC DNA]</scope>
    <source>
        <strain evidence="1">AATW-2023a</strain>
        <tissue evidence="1">Whole specimen</tissue>
    </source>
</reference>
<comment type="caution">
    <text evidence="1">The sequence shown here is derived from an EMBL/GenBank/DDBJ whole genome shotgun (WGS) entry which is preliminary data.</text>
</comment>
<dbReference type="InterPro" id="IPR029060">
    <property type="entry name" value="PIN-like_dom_sf"/>
</dbReference>
<accession>A0AAN8IWG7</accession>
<name>A0AAN8IWG7_PATCE</name>
<dbReference type="Proteomes" id="UP001347796">
    <property type="component" value="Unassembled WGS sequence"/>
</dbReference>
<dbReference type="EMBL" id="JAZGQO010000018">
    <property type="protein sequence ID" value="KAK6167175.1"/>
    <property type="molecule type" value="Genomic_DNA"/>
</dbReference>